<evidence type="ECO:0000259" key="8">
    <source>
        <dbReference type="PROSITE" id="PS50850"/>
    </source>
</evidence>
<feature type="transmembrane region" description="Helical" evidence="7">
    <location>
        <begin position="181"/>
        <end position="201"/>
    </location>
</feature>
<evidence type="ECO:0000256" key="2">
    <source>
        <dbReference type="ARBA" id="ARBA00022448"/>
    </source>
</evidence>
<evidence type="ECO:0000256" key="6">
    <source>
        <dbReference type="ARBA" id="ARBA00023136"/>
    </source>
</evidence>
<dbReference type="PANTHER" id="PTHR42718">
    <property type="entry name" value="MAJOR FACILITATOR SUPERFAMILY MULTIDRUG TRANSPORTER MFSC"/>
    <property type="match status" value="1"/>
</dbReference>
<feature type="transmembrane region" description="Helical" evidence="7">
    <location>
        <begin position="57"/>
        <end position="80"/>
    </location>
</feature>
<feature type="domain" description="Major facilitator superfamily (MFS) profile" evidence="8">
    <location>
        <begin position="1"/>
        <end position="435"/>
    </location>
</feature>
<dbReference type="Gene3D" id="1.20.1250.20">
    <property type="entry name" value="MFS general substrate transporter like domains"/>
    <property type="match status" value="1"/>
</dbReference>
<keyword evidence="2" id="KW-0813">Transport</keyword>
<dbReference type="Gene3D" id="1.20.1720.10">
    <property type="entry name" value="Multidrug resistance protein D"/>
    <property type="match status" value="1"/>
</dbReference>
<evidence type="ECO:0000256" key="3">
    <source>
        <dbReference type="ARBA" id="ARBA00022475"/>
    </source>
</evidence>
<feature type="transmembrane region" description="Helical" evidence="7">
    <location>
        <begin position="86"/>
        <end position="103"/>
    </location>
</feature>
<feature type="transmembrane region" description="Helical" evidence="7">
    <location>
        <begin position="340"/>
        <end position="357"/>
    </location>
</feature>
<feature type="transmembrane region" description="Helical" evidence="7">
    <location>
        <begin position="287"/>
        <end position="308"/>
    </location>
</feature>
<dbReference type="KEGG" id="hcz:G9Q37_12295"/>
<keyword evidence="10" id="KW-1185">Reference proteome</keyword>
<sequence>MAVLDSTLVNLALPTLASDFGAPPESAIWVVNAFQLAVLCVLLPLASLGDRLGYRRVYLAGTALFTLASLACALAPSLFWLAAMRFVQGLGAAGMMSVNLALVRATYPRALLGRGIALNSMVVASASVLGPSLAAAVLSVADWPWLFAVNVPVGLWLLWMGAHALPDHAGAVASRVGPLDVVLNVLTFGLVFLGVDALATGQGAHGGWLRGDLAAALLAAGLLVGAVYVRRQLVQATPLLPLDLLRIRVFALSMCTSVSAFSAQMLAYVSLPFLFLDLLRRSHWETGLLMMAWPVATIAVAPFAGRLIGRVPAGLLGGIGLGTMSLGLALLAVLPDTAGVPRIVAGLLLCGAGFGLFQSPNNHTIVTSAPAHRSGGAGGMQSAARLTGHLIGAMAAATVFSLWPPAQGHGPFVALGLAAGLACLAGAFSLTRLAR</sequence>
<dbReference type="InterPro" id="IPR011701">
    <property type="entry name" value="MFS"/>
</dbReference>
<evidence type="ECO:0000313" key="10">
    <source>
        <dbReference type="Proteomes" id="UP000503162"/>
    </source>
</evidence>
<dbReference type="InterPro" id="IPR036259">
    <property type="entry name" value="MFS_trans_sf"/>
</dbReference>
<organism evidence="9 10">
    <name type="scientific">Hydrogenophaga crocea</name>
    <dbReference type="NCBI Taxonomy" id="2716225"/>
    <lineage>
        <taxon>Bacteria</taxon>
        <taxon>Pseudomonadati</taxon>
        <taxon>Pseudomonadota</taxon>
        <taxon>Betaproteobacteria</taxon>
        <taxon>Burkholderiales</taxon>
        <taxon>Comamonadaceae</taxon>
        <taxon>Hydrogenophaga</taxon>
    </lineage>
</organism>
<gene>
    <name evidence="9" type="ORF">G9Q37_12295</name>
</gene>
<dbReference type="PROSITE" id="PS50850">
    <property type="entry name" value="MFS"/>
    <property type="match status" value="1"/>
</dbReference>
<keyword evidence="4 7" id="KW-0812">Transmembrane</keyword>
<dbReference type="AlphaFoldDB" id="A0A6G8INT2"/>
<protein>
    <submittedName>
        <fullName evidence="9">MFS transporter</fullName>
    </submittedName>
</protein>
<name>A0A6G8INT2_9BURK</name>
<evidence type="ECO:0000313" key="9">
    <source>
        <dbReference type="EMBL" id="QIM54769.1"/>
    </source>
</evidence>
<dbReference type="SUPFAM" id="SSF103473">
    <property type="entry name" value="MFS general substrate transporter"/>
    <property type="match status" value="1"/>
</dbReference>
<keyword evidence="3" id="KW-1003">Cell membrane</keyword>
<dbReference type="Proteomes" id="UP000503162">
    <property type="component" value="Chromosome"/>
</dbReference>
<accession>A0A6G8INT2</accession>
<proteinExistence type="predicted"/>
<feature type="transmembrane region" description="Helical" evidence="7">
    <location>
        <begin position="249"/>
        <end position="275"/>
    </location>
</feature>
<feature type="transmembrane region" description="Helical" evidence="7">
    <location>
        <begin position="115"/>
        <end position="137"/>
    </location>
</feature>
<feature type="transmembrane region" description="Helical" evidence="7">
    <location>
        <begin position="315"/>
        <end position="334"/>
    </location>
</feature>
<keyword evidence="6 7" id="KW-0472">Membrane</keyword>
<dbReference type="GO" id="GO:0005886">
    <property type="term" value="C:plasma membrane"/>
    <property type="evidence" value="ECO:0007669"/>
    <property type="project" value="UniProtKB-SubCell"/>
</dbReference>
<evidence type="ECO:0000256" key="7">
    <source>
        <dbReference type="SAM" id="Phobius"/>
    </source>
</evidence>
<dbReference type="EMBL" id="CP049989">
    <property type="protein sequence ID" value="QIM54769.1"/>
    <property type="molecule type" value="Genomic_DNA"/>
</dbReference>
<feature type="transmembrane region" description="Helical" evidence="7">
    <location>
        <begin position="409"/>
        <end position="430"/>
    </location>
</feature>
<evidence type="ECO:0000256" key="1">
    <source>
        <dbReference type="ARBA" id="ARBA00004651"/>
    </source>
</evidence>
<reference evidence="9 10" key="1">
    <citation type="submission" date="2020-03" db="EMBL/GenBank/DDBJ databases">
        <title>Hydrogenophaga sp. nov. isolated from cyanobacterial mat.</title>
        <authorList>
            <person name="Thorat V."/>
            <person name="Kirdat K."/>
            <person name="Tiwarekar B."/>
            <person name="Costa E.D."/>
            <person name="Yadav A."/>
        </authorList>
    </citation>
    <scope>NUCLEOTIDE SEQUENCE [LARGE SCALE GENOMIC DNA]</scope>
    <source>
        <strain evidence="9 10">BA0156</strain>
    </source>
</reference>
<comment type="subcellular location">
    <subcellularLocation>
        <location evidence="1">Cell membrane</location>
        <topology evidence="1">Multi-pass membrane protein</topology>
    </subcellularLocation>
</comment>
<feature type="transmembrane region" description="Helical" evidence="7">
    <location>
        <begin position="383"/>
        <end position="403"/>
    </location>
</feature>
<feature type="transmembrane region" description="Helical" evidence="7">
    <location>
        <begin position="143"/>
        <end position="160"/>
    </location>
</feature>
<feature type="transmembrane region" description="Helical" evidence="7">
    <location>
        <begin position="213"/>
        <end position="229"/>
    </location>
</feature>
<dbReference type="InterPro" id="IPR020846">
    <property type="entry name" value="MFS_dom"/>
</dbReference>
<dbReference type="PANTHER" id="PTHR42718:SF46">
    <property type="entry name" value="BLR6921 PROTEIN"/>
    <property type="match status" value="1"/>
</dbReference>
<evidence type="ECO:0000256" key="5">
    <source>
        <dbReference type="ARBA" id="ARBA00022989"/>
    </source>
</evidence>
<dbReference type="GO" id="GO:0022857">
    <property type="term" value="F:transmembrane transporter activity"/>
    <property type="evidence" value="ECO:0007669"/>
    <property type="project" value="InterPro"/>
</dbReference>
<feature type="transmembrane region" description="Helical" evidence="7">
    <location>
        <begin position="27"/>
        <end position="45"/>
    </location>
</feature>
<dbReference type="Pfam" id="PF07690">
    <property type="entry name" value="MFS_1"/>
    <property type="match status" value="1"/>
</dbReference>
<keyword evidence="5 7" id="KW-1133">Transmembrane helix</keyword>
<evidence type="ECO:0000256" key="4">
    <source>
        <dbReference type="ARBA" id="ARBA00022692"/>
    </source>
</evidence>
<dbReference type="CDD" id="cd17321">
    <property type="entry name" value="MFS_MMR_MDR_like"/>
    <property type="match status" value="1"/>
</dbReference>